<keyword evidence="7" id="KW-1185">Reference proteome</keyword>
<evidence type="ECO:0000259" key="4">
    <source>
        <dbReference type="Pfam" id="PF06978"/>
    </source>
</evidence>
<dbReference type="GO" id="GO:0001682">
    <property type="term" value="P:tRNA 5'-leader removal"/>
    <property type="evidence" value="ECO:0007669"/>
    <property type="project" value="InterPro"/>
</dbReference>
<evidence type="ECO:0000256" key="1">
    <source>
        <dbReference type="ARBA" id="ARBA00004123"/>
    </source>
</evidence>
<feature type="domain" description="Pop1 N-terminal" evidence="4">
    <location>
        <begin position="1"/>
        <end position="60"/>
    </location>
</feature>
<dbReference type="PANTHER" id="PTHR22731">
    <property type="entry name" value="RIBONUCLEASES P/MRP PROTEIN SUBUNIT POP1"/>
    <property type="match status" value="1"/>
</dbReference>
<dbReference type="OMA" id="RRCEIMQ"/>
<protein>
    <recommendedName>
        <fullName evidence="8">POPLD domain-containing protein</fullName>
    </recommendedName>
</protein>
<dbReference type="Pfam" id="PF06978">
    <property type="entry name" value="POP1_N"/>
    <property type="match status" value="1"/>
</dbReference>
<dbReference type="EMBL" id="AAYY01000009">
    <property type="protein sequence ID" value="EDP43142.1"/>
    <property type="molecule type" value="Genomic_DNA"/>
</dbReference>
<organism evidence="6 7">
    <name type="scientific">Malassezia globosa (strain ATCC MYA-4612 / CBS 7966)</name>
    <name type="common">Dandruff-associated fungus</name>
    <dbReference type="NCBI Taxonomy" id="425265"/>
    <lineage>
        <taxon>Eukaryota</taxon>
        <taxon>Fungi</taxon>
        <taxon>Dikarya</taxon>
        <taxon>Basidiomycota</taxon>
        <taxon>Ustilaginomycotina</taxon>
        <taxon>Malasseziomycetes</taxon>
        <taxon>Malasseziales</taxon>
        <taxon>Malasseziaceae</taxon>
        <taxon>Malassezia</taxon>
    </lineage>
</organism>
<feature type="domain" description="POPLD" evidence="5">
    <location>
        <begin position="379"/>
        <end position="466"/>
    </location>
</feature>
<dbReference type="InterPro" id="IPR009723">
    <property type="entry name" value="Pop1_N"/>
</dbReference>
<evidence type="ECO:0000313" key="6">
    <source>
        <dbReference type="EMBL" id="EDP43142.1"/>
    </source>
</evidence>
<dbReference type="InterPro" id="IPR039182">
    <property type="entry name" value="Pop1"/>
</dbReference>
<dbReference type="STRING" id="425265.A8Q570"/>
<name>A8Q570_MALGO</name>
<dbReference type="GeneID" id="5854661"/>
<dbReference type="Pfam" id="PF08170">
    <property type="entry name" value="POPLD"/>
    <property type="match status" value="1"/>
</dbReference>
<dbReference type="VEuPathDB" id="FungiDB:MGL_2738"/>
<evidence type="ECO:0000256" key="2">
    <source>
        <dbReference type="ARBA" id="ARBA00022694"/>
    </source>
</evidence>
<evidence type="ECO:0000259" key="5">
    <source>
        <dbReference type="Pfam" id="PF08170"/>
    </source>
</evidence>
<reference evidence="6 7" key="1">
    <citation type="journal article" date="2007" name="Proc. Natl. Acad. Sci. U.S.A.">
        <title>Dandruff-associated Malassezia genomes reveal convergent and divergent virulence traits shared with plant and human fungal pathogens.</title>
        <authorList>
            <person name="Xu J."/>
            <person name="Saunders C.W."/>
            <person name="Hu P."/>
            <person name="Grant R.A."/>
            <person name="Boekhout T."/>
            <person name="Kuramae E.E."/>
            <person name="Kronstad J.W."/>
            <person name="Deangelis Y.M."/>
            <person name="Reeder N.L."/>
            <person name="Johnstone K.R."/>
            <person name="Leland M."/>
            <person name="Fieno A.M."/>
            <person name="Begley W.M."/>
            <person name="Sun Y."/>
            <person name="Lacey M.P."/>
            <person name="Chaudhary T."/>
            <person name="Keough T."/>
            <person name="Chu L."/>
            <person name="Sears R."/>
            <person name="Yuan B."/>
            <person name="Dawson T.L.Jr."/>
        </authorList>
    </citation>
    <scope>NUCLEOTIDE SEQUENCE [LARGE SCALE GENOMIC DNA]</scope>
    <source>
        <strain evidence="7">ATCC MYA-4612 / CBS 7966</strain>
    </source>
</reference>
<dbReference type="GO" id="GO:0005655">
    <property type="term" value="C:nucleolar ribonuclease P complex"/>
    <property type="evidence" value="ECO:0007669"/>
    <property type="project" value="InterPro"/>
</dbReference>
<keyword evidence="3" id="KW-0539">Nucleus</keyword>
<dbReference type="InterPro" id="IPR012590">
    <property type="entry name" value="POPLD_dom"/>
</dbReference>
<evidence type="ECO:0008006" key="8">
    <source>
        <dbReference type="Google" id="ProtNLM"/>
    </source>
</evidence>
<gene>
    <name evidence="6" type="ORF">MGL_2738</name>
</gene>
<dbReference type="RefSeq" id="XP_001730356.1">
    <property type="nucleotide sequence ID" value="XM_001730304.1"/>
</dbReference>
<dbReference type="InParanoid" id="A8Q570"/>
<dbReference type="OrthoDB" id="442863at2759"/>
<evidence type="ECO:0000256" key="3">
    <source>
        <dbReference type="ARBA" id="ARBA00023242"/>
    </source>
</evidence>
<accession>A8Q570</accession>
<dbReference type="GO" id="GO:0000172">
    <property type="term" value="C:ribonuclease MRP complex"/>
    <property type="evidence" value="ECO:0007669"/>
    <property type="project" value="InterPro"/>
</dbReference>
<keyword evidence="2" id="KW-0819">tRNA processing</keyword>
<comment type="caution">
    <text evidence="6">The sequence shown here is derived from an EMBL/GenBank/DDBJ whole genome shotgun (WGS) entry which is preliminary data.</text>
</comment>
<dbReference type="AlphaFoldDB" id="A8Q570"/>
<dbReference type="Proteomes" id="UP000008837">
    <property type="component" value="Unassembled WGS sequence"/>
</dbReference>
<comment type="subcellular location">
    <subcellularLocation>
        <location evidence="1">Nucleus</location>
    </subcellularLocation>
</comment>
<dbReference type="KEGG" id="mgl:MGL_2738"/>
<proteinExistence type="predicted"/>
<dbReference type="PANTHER" id="PTHR22731:SF3">
    <property type="entry name" value="RIBONUCLEASES P_MRP PROTEIN SUBUNIT POP1"/>
    <property type="match status" value="1"/>
</dbReference>
<sequence>MWHAKRFRMSGEKAAPDGGAGRWGFSLAETPHHKSFRMTWRKTSHAVMHDASYTSAFYVTARAKRLVDATTRLQLFLMLLGAAHGWEDSWTSGSRLCRTALLDRPYGAQKRTKAQAAFLRVISPLQVLWVPRVVGHAKRACVLLIHPAAVGDLQCALEHALDTLRAEQKRPRHICAVPQRWTKHVDIQARQVDMAPSPAVAAGVWHEDATKRPPKDIAVSRPAGASAFEEGWNVFEVLGDHAAHALGRVLHLRVNATEPESTVLHQIVHGDSEPTAWLPSDMVLTFDVIDPRLSSKVMRQTSGCDRHLALTDASLQDEDLPRYTSARFFQKRHTLPSPTALIDRRRARGDVHPRVDDTLTIMMIQRHIETSPGTRPMYGFVLFIPRGWGAVFWNALARTGVQVLGQAQQREIYLNMGLPLFPYDWVGHAAHVSATDQDEKERKAHWLARPPAKRVQLDPTMFPYPFGGIDLWAKQGEAVAKRPVIVPTLSTEAAEQLDKALCRIESSSPVPRRQVPTRAWTRRQYVDGILQGSRPMPLPPDQRPFVLVLIVACRRGAFDENATLHMPAMDALPAWHRALDPPTSLKAAAREQLHQLEAQPVSVASMAGAVSTGHYALATGHGRAIAALQLDAWLELERRQRILDEQESQRPRWGQWKRNRVPLKRLVLVRPAMTGPVRAASVHRVLTLT</sequence>
<evidence type="ECO:0000313" key="7">
    <source>
        <dbReference type="Proteomes" id="UP000008837"/>
    </source>
</evidence>